<sequence length="67" mass="7469">MALHRHDAGKYALESALAVACHAGERAQERVVSALHVLQKEMRGLDYAREQVRRLVAAQQDDSDPDD</sequence>
<dbReference type="AlphaFoldDB" id="A0A3N6NCP6"/>
<dbReference type="RefSeq" id="WP_124149801.1">
    <property type="nucleotide sequence ID" value="NZ_RQIS01000002.1"/>
</dbReference>
<dbReference type="Proteomes" id="UP000272778">
    <property type="component" value="Unassembled WGS sequence"/>
</dbReference>
<evidence type="ECO:0000313" key="2">
    <source>
        <dbReference type="Proteomes" id="UP000272778"/>
    </source>
</evidence>
<protein>
    <submittedName>
        <fullName evidence="1">Uncharacterized protein</fullName>
    </submittedName>
</protein>
<organism evidence="1 2">
    <name type="scientific">Paraburkholderia dinghuensis</name>
    <dbReference type="NCBI Taxonomy" id="2305225"/>
    <lineage>
        <taxon>Bacteria</taxon>
        <taxon>Pseudomonadati</taxon>
        <taxon>Pseudomonadota</taxon>
        <taxon>Betaproteobacteria</taxon>
        <taxon>Burkholderiales</taxon>
        <taxon>Burkholderiaceae</taxon>
        <taxon>Paraburkholderia</taxon>
    </lineage>
</organism>
<evidence type="ECO:0000313" key="1">
    <source>
        <dbReference type="EMBL" id="RQH09101.1"/>
    </source>
</evidence>
<dbReference type="EMBL" id="RQIS01000002">
    <property type="protein sequence ID" value="RQH09101.1"/>
    <property type="molecule type" value="Genomic_DNA"/>
</dbReference>
<gene>
    <name evidence="1" type="ORF">D1Y85_04360</name>
</gene>
<comment type="caution">
    <text evidence="1">The sequence shown here is derived from an EMBL/GenBank/DDBJ whole genome shotgun (WGS) entry which is preliminary data.</text>
</comment>
<name>A0A3N6NCP6_9BURK</name>
<accession>A0A3N6NCP6</accession>
<keyword evidence="2" id="KW-1185">Reference proteome</keyword>
<proteinExistence type="predicted"/>
<reference evidence="1 2" key="1">
    <citation type="submission" date="2018-11" db="EMBL/GenBank/DDBJ databases">
        <title>Paraburkholderia sp. DHOA04, isolated from soil.</title>
        <authorList>
            <person name="Gao Z.-H."/>
            <person name="Qiu L.-H."/>
            <person name="Fu J.-C."/>
        </authorList>
    </citation>
    <scope>NUCLEOTIDE SEQUENCE [LARGE SCALE GENOMIC DNA]</scope>
    <source>
        <strain evidence="1 2">DHOA04</strain>
    </source>
</reference>